<name>A0A0G0VTP1_9BACT</name>
<gene>
    <name evidence="1" type="ORF">UU56_C0008G0051</name>
</gene>
<reference evidence="1 2" key="1">
    <citation type="journal article" date="2015" name="Nature">
        <title>rRNA introns, odd ribosomes, and small enigmatic genomes across a large radiation of phyla.</title>
        <authorList>
            <person name="Brown C.T."/>
            <person name="Hug L.A."/>
            <person name="Thomas B.C."/>
            <person name="Sharon I."/>
            <person name="Castelle C.J."/>
            <person name="Singh A."/>
            <person name="Wilkins M.J."/>
            <person name="Williams K.H."/>
            <person name="Banfield J.F."/>
        </authorList>
    </citation>
    <scope>NUCLEOTIDE SEQUENCE [LARGE SCALE GENOMIC DNA]</scope>
</reference>
<comment type="caution">
    <text evidence="1">The sequence shown here is derived from an EMBL/GenBank/DDBJ whole genome shotgun (WGS) entry which is preliminary data.</text>
</comment>
<protein>
    <submittedName>
        <fullName evidence="1">Uncharacterized protein</fullName>
    </submittedName>
</protein>
<evidence type="ECO:0000313" key="1">
    <source>
        <dbReference type="EMBL" id="KKS04244.1"/>
    </source>
</evidence>
<accession>A0A0G0VTP1</accession>
<proteinExistence type="predicted"/>
<dbReference type="AlphaFoldDB" id="A0A0G0VTP1"/>
<dbReference type="Proteomes" id="UP000034493">
    <property type="component" value="Unassembled WGS sequence"/>
</dbReference>
<organism evidence="1 2">
    <name type="scientific">Candidatus Curtissbacteria bacterium GW2011_GWA2_41_24</name>
    <dbReference type="NCBI Taxonomy" id="1618411"/>
    <lineage>
        <taxon>Bacteria</taxon>
        <taxon>Candidatus Curtissiibacteriota</taxon>
    </lineage>
</organism>
<sequence length="154" mass="17461">MKYPALSDIWRLDFVSRPKTVTQHAHNGQSRVLARVRQIFPLTLFTDELIVEELRIIWFRRKGPWSNEVISIMATDIACVNASSGPFFGEIHIKSLTGGPEIMVDNLLRRDVYKIRSLVEGIALSAREGLTIEDTSLDVEKQNLLRAGNIPQMT</sequence>
<evidence type="ECO:0000313" key="2">
    <source>
        <dbReference type="Proteomes" id="UP000034493"/>
    </source>
</evidence>
<dbReference type="EMBL" id="LCBC01000008">
    <property type="protein sequence ID" value="KKS04244.1"/>
    <property type="molecule type" value="Genomic_DNA"/>
</dbReference>